<evidence type="ECO:0000313" key="17">
    <source>
        <dbReference type="EMBL" id="KAK4379146.1"/>
    </source>
</evidence>
<evidence type="ECO:0000259" key="14">
    <source>
        <dbReference type="PROSITE" id="PS50011"/>
    </source>
</evidence>
<dbReference type="PROSITE" id="PS50146">
    <property type="entry name" value="DAGK"/>
    <property type="match status" value="1"/>
</dbReference>
<dbReference type="SUPFAM" id="SSF57850">
    <property type="entry name" value="RING/U-box"/>
    <property type="match status" value="1"/>
</dbReference>
<keyword evidence="6" id="KW-0677">Repeat</keyword>
<dbReference type="InterPro" id="IPR027370">
    <property type="entry name" value="Znf-RING_euk"/>
</dbReference>
<dbReference type="Pfam" id="PF13445">
    <property type="entry name" value="zf-RING_UBOX"/>
    <property type="match status" value="1"/>
</dbReference>
<keyword evidence="4" id="KW-0808">Transferase</keyword>
<dbReference type="InterPro" id="IPR017438">
    <property type="entry name" value="ATP-NAD_kinase_N"/>
</dbReference>
<dbReference type="Proteomes" id="UP001291623">
    <property type="component" value="Unassembled WGS sequence"/>
</dbReference>
<feature type="repeat" description="ANK" evidence="11">
    <location>
        <begin position="1499"/>
        <end position="1531"/>
    </location>
</feature>
<evidence type="ECO:0000256" key="2">
    <source>
        <dbReference type="ARBA" id="ARBA00004906"/>
    </source>
</evidence>
<evidence type="ECO:0000259" key="16">
    <source>
        <dbReference type="PROSITE" id="PS50146"/>
    </source>
</evidence>
<dbReference type="GO" id="GO:0004672">
    <property type="term" value="F:protein kinase activity"/>
    <property type="evidence" value="ECO:0007669"/>
    <property type="project" value="InterPro"/>
</dbReference>
<feature type="compositionally biased region" description="Acidic residues" evidence="13">
    <location>
        <begin position="828"/>
        <end position="846"/>
    </location>
</feature>
<keyword evidence="7 12" id="KW-0863">Zinc-finger</keyword>
<evidence type="ECO:0000313" key="18">
    <source>
        <dbReference type="Proteomes" id="UP001291623"/>
    </source>
</evidence>
<dbReference type="InterPro" id="IPR001206">
    <property type="entry name" value="Diacylglycerol_kinase_cat_dom"/>
</dbReference>
<gene>
    <name evidence="17" type="ORF">RND71_001008</name>
</gene>
<dbReference type="Gene3D" id="3.40.50.10330">
    <property type="entry name" value="Probable inorganic polyphosphate/atp-NAD kinase, domain 1"/>
    <property type="match status" value="1"/>
</dbReference>
<dbReference type="GO" id="GO:0009738">
    <property type="term" value="P:abscisic acid-activated signaling pathway"/>
    <property type="evidence" value="ECO:0007669"/>
    <property type="project" value="InterPro"/>
</dbReference>
<dbReference type="SUPFAM" id="SSF111331">
    <property type="entry name" value="NAD kinase/diacylglycerol kinase-like"/>
    <property type="match status" value="1"/>
</dbReference>
<dbReference type="Gene3D" id="1.25.40.20">
    <property type="entry name" value="Ankyrin repeat-containing domain"/>
    <property type="match status" value="2"/>
</dbReference>
<dbReference type="CDD" id="cd23140">
    <property type="entry name" value="RING-HC_KEG-like"/>
    <property type="match status" value="1"/>
</dbReference>
<dbReference type="Pfam" id="PF19279">
    <property type="entry name" value="YegS_C"/>
    <property type="match status" value="1"/>
</dbReference>
<dbReference type="GO" id="GO:0005524">
    <property type="term" value="F:ATP binding"/>
    <property type="evidence" value="ECO:0007669"/>
    <property type="project" value="InterPro"/>
</dbReference>
<dbReference type="GO" id="GO:0045324">
    <property type="term" value="P:late endosome to vacuole transport"/>
    <property type="evidence" value="ECO:0007669"/>
    <property type="project" value="TreeGrafter"/>
</dbReference>
<dbReference type="FunFam" id="1.25.40.20:FF:000713">
    <property type="entry name" value="E3 ubiquitin-protein ligase KEG"/>
    <property type="match status" value="1"/>
</dbReference>
<dbReference type="SUPFAM" id="SSF56112">
    <property type="entry name" value="Protein kinase-like (PK-like)"/>
    <property type="match status" value="1"/>
</dbReference>
<dbReference type="SUPFAM" id="SSF48403">
    <property type="entry name" value="Ankyrin repeat"/>
    <property type="match status" value="1"/>
</dbReference>
<dbReference type="InterPro" id="IPR001841">
    <property type="entry name" value="Znf_RING"/>
</dbReference>
<dbReference type="FunFam" id="1.25.40.20:FF:000351">
    <property type="entry name" value="E3 ubiquitin-protein ligase KEG"/>
    <property type="match status" value="1"/>
</dbReference>
<dbReference type="PROSITE" id="PS50089">
    <property type="entry name" value="ZF_RING_2"/>
    <property type="match status" value="1"/>
</dbReference>
<evidence type="ECO:0000256" key="10">
    <source>
        <dbReference type="ARBA" id="ARBA00023043"/>
    </source>
</evidence>
<proteinExistence type="predicted"/>
<dbReference type="Pfam" id="PF00781">
    <property type="entry name" value="DAGK_cat"/>
    <property type="match status" value="1"/>
</dbReference>
<dbReference type="Gene3D" id="1.10.510.10">
    <property type="entry name" value="Transferase(Phosphotransferase) domain 1"/>
    <property type="match status" value="1"/>
</dbReference>
<evidence type="ECO:0000256" key="3">
    <source>
        <dbReference type="ARBA" id="ARBA00012483"/>
    </source>
</evidence>
<dbReference type="EMBL" id="JAVYJV010000001">
    <property type="protein sequence ID" value="KAK4379146.1"/>
    <property type="molecule type" value="Genomic_DNA"/>
</dbReference>
<dbReference type="InterPro" id="IPR017907">
    <property type="entry name" value="Znf_RING_CS"/>
</dbReference>
<dbReference type="PROSITE" id="PS50088">
    <property type="entry name" value="ANK_REPEAT"/>
    <property type="match status" value="5"/>
</dbReference>
<dbReference type="GO" id="GO:0006952">
    <property type="term" value="P:defense response"/>
    <property type="evidence" value="ECO:0007669"/>
    <property type="project" value="InterPro"/>
</dbReference>
<evidence type="ECO:0000256" key="1">
    <source>
        <dbReference type="ARBA" id="ARBA00000900"/>
    </source>
</evidence>
<keyword evidence="9" id="KW-0862">Zinc</keyword>
<evidence type="ECO:0000256" key="12">
    <source>
        <dbReference type="PROSITE-ProRule" id="PRU00175"/>
    </source>
</evidence>
<dbReference type="PROSITE" id="PS50011">
    <property type="entry name" value="PROTEIN_KINASE_DOM"/>
    <property type="match status" value="1"/>
</dbReference>
<reference evidence="17" key="1">
    <citation type="submission" date="2023-12" db="EMBL/GenBank/DDBJ databases">
        <title>Genome assembly of Anisodus tanguticus.</title>
        <authorList>
            <person name="Wang Y.-J."/>
        </authorList>
    </citation>
    <scope>NUCLEOTIDE SEQUENCE</scope>
    <source>
        <strain evidence="17">KB-2021</strain>
        <tissue evidence="17">Leaf</tissue>
    </source>
</reference>
<dbReference type="InterPro" id="IPR045540">
    <property type="entry name" value="YegS/DAGK_C"/>
</dbReference>
<comment type="pathway">
    <text evidence="2">Protein modification; protein ubiquitination.</text>
</comment>
<sequence>MQKSGNLVKNNSLRLTTQQSLRRLGLCSQITAGQHSSPVVFPEKRSKGRILTRGELSVSNNDPKKDKNGEHRIDIGDEQSDLLGYEVFSGKLVLDKGKASKKLELEASKEVTSQDAVEAKLTRKAMVWGSGMLRLEDVISVSYCPGLRHFTIHSYPLRRSGALSCFLKTRRSQKDFRFLASSSEEALPWINAFADQQCYVNLLPHPLASSKKQASDLVTNEFPPESYVRCKNPPKMLVILNPRSGRGRSSKVFHCKVEPIFKLAGFKLEVVKTTSAGHARKLASTVDFSTCPDGIICVGGDGIVNEVLNGLLSRDNQKEAISVPIGIIPAGSDNSLVWTVLGVRDPVSAALAIVKGGLTPTDVFAVEWVQSGRIHFGTTVTYFGFVSDDSLLQLSIVVLELSEKYQKRFGPLRYFVAGFLKFMCLPKYSFEVEYLPALKEASGEGKASVIDMFELYTDIMRRSSKEGLPRASSLSSIDSIMTPSRMSGADLDTTCSSTEPSEYVRAIDAKSKRLSAGRSGNTTSEPEVIHPQLPLSVTPNWPRTRSKSKADKGWTGLTAANDPTISSWANTTTNDKEDISSTMSDPGPIWDTEPRWDTEPHWNMENPIELPGPADDTEDAVRKDIVQKPAEEWVTTKGQFLGVLACNHSCRTVQSLSSQVVAPKAEPDDNTLDLLLVHGSGRLKLIRFFLLLQMGRHLSLPYVEYVKVKAVKVKPGKHSNSSCGIDGELFPVNEQVISSLLPEQCRLIGRAPVCQNRYDEEERCPLLLQCGHGFCRECLSRMFSASPDTSLSCPRCRHVSLVGNSVTALKKNYAILALIRDYSRYSSDDEDDEDGGFNENGDDEENDLRRRHGARTASSSGCGGARIEVGAHQGVKLIRRIGGESKRPGVDMWAATVSGGGSGRCRHKVAVKKVGVGEEMDVEHVVWLQEKLEKLRRESMWCRNVCAFHGVTKMERSLCLIMDRCKGSVQTEMQRNEGRLTLEQILRYGADIARGVAELHAAGIVCMNIKPSNLLLDANGHAVVSDYGLPAILKKPACRKARLECESTISHSCMDCTMLSPNYTAPEAWEPVKKSLNLFWDGAIGISPESDAWSFGCTLVEMCTGSIPWAGLSAEEIYRAVIKARRQPPQYASVVGVGIPPELWKMIGECLLFKVSKRPTFSSMLATFLRHLQEIPRSPPASPDNNLQYLGTNGVVPSAAYQLEVSLDDPSLLHRFVSEGNVNGVRDLLAKTVSVHSISSLRSVLEAQNADGQTALHLACRRGSVELVEAILEYSQANVDVLDKDGDPPLVFALAAGSPECVRALIKRHANVRSRLREGLGPSVAHVCAYHGQPDCMRELLLAGADPNAVDDEGESVLHRAVAKKYTDCAKIILENGGCKSMSILNSKNLTPLHLCIATWNVAVVKRWVELASIEDITDAIDIPSPVGTALCMAAALKKDREADGRELVRLILTAGADPAAQDTQHFRTALHTAAMINDVELVKIILDAGVDVNIRNVNNTIPLHVALNRGAKSCVGLLLSAGANCNMQDDEGDNAFHVAAFSANMIRENLDWILVMLGYPDAAVEVRNHRQVPISPGKTLCDYLEALPREWISEDLIEALREKGVHLSSTVYEVGDWVKFKRSIVTPTYGWQGTRHKSVGFVQNVLDKDNLIVSFCSGEGREARVLVDEVVKVIPLDRGQHVKLKPDVKEPRFRFGWRGHAHDSIGTVLCVDDDGVLRVGFPGASRGWKGDPAEMERVEEFKVGDWVRIRPTLTTAKHGFGSATPGSIGVVYCIRPDNSLMVELSYLPHPWHCEPEEVEPVEPFRIADRVSVKRTVAEPRYAWGGETHHSVGKIIDIEADGLLIIEIPNRPIPWQADPSDMEKVEDFKVGDWVRVKASVPSPKYGWEDITRNSVGIIHSLEEDGDVGIAFCFRSKPFSCSVTDVEKVPPFEVGQEIHVLPSVSQPRLGWSNETPATVGKIVRIDMDGALNARVAGRESLWKVSPGDAERLSGFEVGDWVRSKPSLGTRPSYDWYSIGKESLAVVHSVQDTGYLELACCFRKGRLMTHYTDIEKVSGFRIGQHVRFRDGLVEPRWGWRGTNRDSRGVITGVNADGEVRVAFFGLQCLWKGDPADFEIEPTFEVAEWVKLREIASGWKSVGPGSIGVVQGMSYEGDKWDGNVFVAFCGEQDQWMGYCSHLERVNKLVVGQCVRVRKSVKQPRFGWSGHSHASVGTISAIDADGKLRIYTPAGSKSWMLDPSEVDLVEEKEIQVGDWVRVKENVSNPTHQWGDVSHSSIGVVHRIDGDLWVAFCFLDRLWLCRASEMERIRAFKIGDKVKIRYGLVAPRWGWGMETHASRGEVVGVDANGKLRIKFQWREGRPWIGDPADIVLHEHDDQ</sequence>
<evidence type="ECO:0000256" key="13">
    <source>
        <dbReference type="SAM" id="MobiDB-lite"/>
    </source>
</evidence>
<dbReference type="GO" id="GO:0005769">
    <property type="term" value="C:early endosome"/>
    <property type="evidence" value="ECO:0007669"/>
    <property type="project" value="TreeGrafter"/>
</dbReference>
<dbReference type="InterPro" id="IPR036770">
    <property type="entry name" value="Ankyrin_rpt-contain_sf"/>
</dbReference>
<dbReference type="SMART" id="SM00184">
    <property type="entry name" value="RING"/>
    <property type="match status" value="1"/>
</dbReference>
<dbReference type="SMART" id="SM00046">
    <property type="entry name" value="DAGKc"/>
    <property type="match status" value="1"/>
</dbReference>
<accession>A0AAE1T255</accession>
<feature type="region of interest" description="Disordered" evidence="13">
    <location>
        <begin position="533"/>
        <end position="589"/>
    </location>
</feature>
<feature type="domain" description="RING-type" evidence="15">
    <location>
        <begin position="752"/>
        <end position="797"/>
    </location>
</feature>
<keyword evidence="8" id="KW-0833">Ubl conjugation pathway</keyword>
<evidence type="ECO:0000256" key="11">
    <source>
        <dbReference type="PROSITE-ProRule" id="PRU00023"/>
    </source>
</evidence>
<dbReference type="PANTHER" id="PTHR46960:SF1">
    <property type="entry name" value="E3 UBIQUITIN-PROTEIN LIGASE KEG"/>
    <property type="match status" value="1"/>
</dbReference>
<comment type="catalytic activity">
    <reaction evidence="1">
        <text>S-ubiquitinyl-[E2 ubiquitin-conjugating enzyme]-L-cysteine + [acceptor protein]-L-lysine = [E2 ubiquitin-conjugating enzyme]-L-cysteine + N(6)-ubiquitinyl-[acceptor protein]-L-lysine.</text>
        <dbReference type="EC" id="2.3.2.27"/>
    </reaction>
</comment>
<dbReference type="Gene3D" id="2.60.200.40">
    <property type="match status" value="1"/>
</dbReference>
<evidence type="ECO:0000256" key="9">
    <source>
        <dbReference type="ARBA" id="ARBA00022833"/>
    </source>
</evidence>
<dbReference type="Gene3D" id="3.30.40.10">
    <property type="entry name" value="Zinc/RING finger domain, C3HC4 (zinc finger)"/>
    <property type="match status" value="1"/>
</dbReference>
<dbReference type="InterPro" id="IPR000719">
    <property type="entry name" value="Prot_kinase_dom"/>
</dbReference>
<evidence type="ECO:0000256" key="8">
    <source>
        <dbReference type="ARBA" id="ARBA00022786"/>
    </source>
</evidence>
<dbReference type="GO" id="GO:0016567">
    <property type="term" value="P:protein ubiquitination"/>
    <property type="evidence" value="ECO:0007669"/>
    <property type="project" value="InterPro"/>
</dbReference>
<dbReference type="Pfam" id="PF12796">
    <property type="entry name" value="Ank_2"/>
    <property type="match status" value="3"/>
</dbReference>
<dbReference type="SMART" id="SM00248">
    <property type="entry name" value="ANK"/>
    <property type="match status" value="9"/>
</dbReference>
<evidence type="ECO:0000256" key="4">
    <source>
        <dbReference type="ARBA" id="ARBA00022679"/>
    </source>
</evidence>
<dbReference type="GO" id="GO:0061630">
    <property type="term" value="F:ubiquitin protein ligase activity"/>
    <property type="evidence" value="ECO:0007669"/>
    <property type="project" value="UniProtKB-EC"/>
</dbReference>
<dbReference type="InterPro" id="IPR013083">
    <property type="entry name" value="Znf_RING/FYVE/PHD"/>
</dbReference>
<organism evidence="17 18">
    <name type="scientific">Anisodus tanguticus</name>
    <dbReference type="NCBI Taxonomy" id="243964"/>
    <lineage>
        <taxon>Eukaryota</taxon>
        <taxon>Viridiplantae</taxon>
        <taxon>Streptophyta</taxon>
        <taxon>Embryophyta</taxon>
        <taxon>Tracheophyta</taxon>
        <taxon>Spermatophyta</taxon>
        <taxon>Magnoliopsida</taxon>
        <taxon>eudicotyledons</taxon>
        <taxon>Gunneridae</taxon>
        <taxon>Pentapetalae</taxon>
        <taxon>asterids</taxon>
        <taxon>lamiids</taxon>
        <taxon>Solanales</taxon>
        <taxon>Solanaceae</taxon>
        <taxon>Solanoideae</taxon>
        <taxon>Hyoscyameae</taxon>
        <taxon>Anisodus</taxon>
    </lineage>
</organism>
<dbReference type="PANTHER" id="PTHR46960">
    <property type="entry name" value="E3 UBIQUITIN-PROTEIN LIGASE KEG"/>
    <property type="match status" value="1"/>
</dbReference>
<dbReference type="InterPro" id="IPR040847">
    <property type="entry name" value="SH3_15"/>
</dbReference>
<evidence type="ECO:0000256" key="7">
    <source>
        <dbReference type="ARBA" id="ARBA00022771"/>
    </source>
</evidence>
<evidence type="ECO:0000259" key="15">
    <source>
        <dbReference type="PROSITE" id="PS50089"/>
    </source>
</evidence>
<keyword evidence="18" id="KW-1185">Reference proteome</keyword>
<feature type="region of interest" description="Disordered" evidence="13">
    <location>
        <begin position="826"/>
        <end position="865"/>
    </location>
</feature>
<dbReference type="InterPro" id="IPR016064">
    <property type="entry name" value="NAD/diacylglycerol_kinase_sf"/>
</dbReference>
<comment type="caution">
    <text evidence="17">The sequence shown here is derived from an EMBL/GenBank/DDBJ whole genome shotgun (WGS) entry which is preliminary data.</text>
</comment>
<dbReference type="InterPro" id="IPR002110">
    <property type="entry name" value="Ankyrin_rpt"/>
</dbReference>
<evidence type="ECO:0000256" key="6">
    <source>
        <dbReference type="ARBA" id="ARBA00022737"/>
    </source>
</evidence>
<dbReference type="EC" id="2.3.2.27" evidence="3"/>
<feature type="repeat" description="ANK" evidence="11">
    <location>
        <begin position="1320"/>
        <end position="1352"/>
    </location>
</feature>
<evidence type="ECO:0000256" key="5">
    <source>
        <dbReference type="ARBA" id="ARBA00022723"/>
    </source>
</evidence>
<feature type="compositionally biased region" description="Polar residues" evidence="13">
    <location>
        <begin position="561"/>
        <end position="573"/>
    </location>
</feature>
<dbReference type="PROSITE" id="PS00518">
    <property type="entry name" value="ZF_RING_1"/>
    <property type="match status" value="1"/>
</dbReference>
<keyword evidence="5" id="KW-0479">Metal-binding</keyword>
<dbReference type="PRINTS" id="PR01415">
    <property type="entry name" value="ANKYRIN"/>
</dbReference>
<feature type="repeat" description="ANK" evidence="11">
    <location>
        <begin position="1251"/>
        <end position="1284"/>
    </location>
</feature>
<dbReference type="GO" id="GO:0005802">
    <property type="term" value="C:trans-Golgi network"/>
    <property type="evidence" value="ECO:0007669"/>
    <property type="project" value="TreeGrafter"/>
</dbReference>
<dbReference type="InterPro" id="IPR011009">
    <property type="entry name" value="Kinase-like_dom_sf"/>
</dbReference>
<keyword evidence="10 11" id="KW-0040">ANK repeat</keyword>
<name>A0AAE1T255_9SOLA</name>
<dbReference type="GO" id="GO:0008270">
    <property type="term" value="F:zinc ion binding"/>
    <property type="evidence" value="ECO:0007669"/>
    <property type="project" value="UniProtKB-KW"/>
</dbReference>
<protein>
    <recommendedName>
        <fullName evidence="3">RING-type E3 ubiquitin transferase</fullName>
        <ecNumber evidence="3">2.3.2.27</ecNumber>
    </recommendedName>
</protein>
<dbReference type="Pfam" id="PF00069">
    <property type="entry name" value="Pkinase"/>
    <property type="match status" value="1"/>
</dbReference>
<dbReference type="PROSITE" id="PS50297">
    <property type="entry name" value="ANK_REP_REGION"/>
    <property type="match status" value="3"/>
</dbReference>
<dbReference type="InterPro" id="IPR044584">
    <property type="entry name" value="KEG"/>
</dbReference>
<feature type="repeat" description="ANK" evidence="11">
    <location>
        <begin position="1285"/>
        <end position="1317"/>
    </location>
</feature>
<dbReference type="GO" id="GO:0009788">
    <property type="term" value="P:negative regulation of abscisic acid-activated signaling pathway"/>
    <property type="evidence" value="ECO:0007669"/>
    <property type="project" value="TreeGrafter"/>
</dbReference>
<feature type="repeat" description="ANK" evidence="11">
    <location>
        <begin position="1466"/>
        <end position="1498"/>
    </location>
</feature>
<feature type="domain" description="Protein kinase" evidence="14">
    <location>
        <begin position="875"/>
        <end position="1169"/>
    </location>
</feature>
<dbReference type="Pfam" id="PF18346">
    <property type="entry name" value="SH3_15"/>
    <property type="match status" value="7"/>
</dbReference>
<feature type="domain" description="DAGKc" evidence="16">
    <location>
        <begin position="231"/>
        <end position="371"/>
    </location>
</feature>